<feature type="compositionally biased region" description="Polar residues" evidence="1">
    <location>
        <begin position="85"/>
        <end position="97"/>
    </location>
</feature>
<dbReference type="VEuPathDB" id="FungiDB:DFL_002296"/>
<feature type="compositionally biased region" description="Polar residues" evidence="1">
    <location>
        <begin position="1"/>
        <end position="11"/>
    </location>
</feature>
<feature type="compositionally biased region" description="Polar residues" evidence="1">
    <location>
        <begin position="20"/>
        <end position="35"/>
    </location>
</feature>
<gene>
    <name evidence="2" type="ORF">DFL_002296</name>
</gene>
<organism evidence="2 3">
    <name type="scientific">Arthrobotrys flagrans</name>
    <name type="common">Nematode-trapping fungus</name>
    <name type="synonym">Trichothecium flagrans</name>
    <dbReference type="NCBI Taxonomy" id="97331"/>
    <lineage>
        <taxon>Eukaryota</taxon>
        <taxon>Fungi</taxon>
        <taxon>Dikarya</taxon>
        <taxon>Ascomycota</taxon>
        <taxon>Pezizomycotina</taxon>
        <taxon>Orbiliomycetes</taxon>
        <taxon>Orbiliales</taxon>
        <taxon>Orbiliaceae</taxon>
        <taxon>Arthrobotrys</taxon>
    </lineage>
</organism>
<sequence>MTPKKSGSSVPKSARDLPSRSENINNAPRASNNPSYDPEKTGERDITGEKDVDLLKSTDSNALVEAPAVKIPEITLSPSHEESQDNTSPQEIQQTLGSALIDRDPNPSKQPDTMSAIDSTSSDGGGDSLGDFVVPSDHFSINYYHGLPSKPPLLATTKPQPHISPIGFFDHPVSKTIHAISGRHPIVSMWDSGISDDILGVLKQMNIDWTSLEVVHIPVATDPSPGPAIVWIGVEPGTLSYRKAAITALKCQDVINTNGIADCFVEMRSSVVTRSGGGVRFIDLFKVRDRLREEKDPFTATLSFPICAKKTLDAVGSGGFFLTAGGEDKNIYLVTARHVVLVETFEESKVEYIRTNTSQPKMEIVRVGSNAHLQEIVGDMASDIRTLDRRISAINSAIANGTATPDDRAHLPSILSKVVELKDLHKYISSQWGTVESRVLGELVWAPPVIFSTEPGRTTLDLAVIKIGSGKLDEHNFLGNVVHLGDKPTDDEINEMVYMDPTSATSFKIPEDRLVRLRGQTPKAEVTNPSMKDFNGDECTIVFKHGSKSGVTFGKASRVSCYTRRMWEGVEIKSREWGVVGIAARCRGSPVFSKAGDSGACVADAYSRISGIILGGAGFKEGVADVTYVTPIHFIMEVLHSTKMFQHAHLDVNLT</sequence>
<dbReference type="RefSeq" id="XP_067493643.1">
    <property type="nucleotide sequence ID" value="XM_067631060.1"/>
</dbReference>
<accession>A0A437AA27</accession>
<reference evidence="2 3" key="1">
    <citation type="submission" date="2019-01" db="EMBL/GenBank/DDBJ databases">
        <title>Intercellular communication is required for trap formation in the nematode-trapping fungus Duddingtonia flagrans.</title>
        <authorList>
            <person name="Youssar L."/>
            <person name="Wernet V."/>
            <person name="Hensel N."/>
            <person name="Hildebrandt H.-G."/>
            <person name="Fischer R."/>
        </authorList>
    </citation>
    <scope>NUCLEOTIDE SEQUENCE [LARGE SCALE GENOMIC DNA]</scope>
    <source>
        <strain evidence="2 3">CBS H-5679</strain>
    </source>
</reference>
<evidence type="ECO:0000313" key="3">
    <source>
        <dbReference type="Proteomes" id="UP000283090"/>
    </source>
</evidence>
<evidence type="ECO:0000256" key="1">
    <source>
        <dbReference type="SAM" id="MobiDB-lite"/>
    </source>
</evidence>
<proteinExistence type="predicted"/>
<dbReference type="EMBL" id="SAEB01000003">
    <property type="protein sequence ID" value="RVD88099.1"/>
    <property type="molecule type" value="Genomic_DNA"/>
</dbReference>
<name>A0A437AA27_ARTFL</name>
<feature type="compositionally biased region" description="Basic and acidic residues" evidence="1">
    <location>
        <begin position="37"/>
        <end position="56"/>
    </location>
</feature>
<keyword evidence="3" id="KW-1185">Reference proteome</keyword>
<evidence type="ECO:0000313" key="2">
    <source>
        <dbReference type="EMBL" id="RVD88099.1"/>
    </source>
</evidence>
<comment type="caution">
    <text evidence="2">The sequence shown here is derived from an EMBL/GenBank/DDBJ whole genome shotgun (WGS) entry which is preliminary data.</text>
</comment>
<dbReference type="Proteomes" id="UP000283090">
    <property type="component" value="Unassembled WGS sequence"/>
</dbReference>
<feature type="compositionally biased region" description="Polar residues" evidence="1">
    <location>
        <begin position="107"/>
        <end position="117"/>
    </location>
</feature>
<protein>
    <submittedName>
        <fullName evidence="2">Uncharacterized protein</fullName>
    </submittedName>
</protein>
<dbReference type="OrthoDB" id="5424209at2759"/>
<dbReference type="STRING" id="97331.A0A437AA27"/>
<dbReference type="AlphaFoldDB" id="A0A437AA27"/>
<dbReference type="GeneID" id="93584607"/>
<feature type="region of interest" description="Disordered" evidence="1">
    <location>
        <begin position="1"/>
        <end position="131"/>
    </location>
</feature>